<dbReference type="AlphaFoldDB" id="A0A6D2KDX5"/>
<accession>A0A6D2KDX5</accession>
<keyword evidence="4" id="KW-1003">Cell membrane</keyword>
<comment type="caution">
    <text evidence="10">Lacks conserved residue(s) required for the propagation of feature annotation.</text>
</comment>
<evidence type="ECO:0000256" key="7">
    <source>
        <dbReference type="ARBA" id="ARBA00022737"/>
    </source>
</evidence>
<evidence type="ECO:0000256" key="1">
    <source>
        <dbReference type="ARBA" id="ARBA00004651"/>
    </source>
</evidence>
<reference evidence="11" key="1">
    <citation type="submission" date="2020-01" db="EMBL/GenBank/DDBJ databases">
        <authorList>
            <person name="Mishra B."/>
        </authorList>
    </citation>
    <scope>NUCLEOTIDE SEQUENCE [LARGE SCALE GENOMIC DNA]</scope>
</reference>
<dbReference type="PANTHER" id="PTHR10791">
    <property type="entry name" value="RAG1-ACTIVATING PROTEIN 1"/>
    <property type="match status" value="1"/>
</dbReference>
<dbReference type="InterPro" id="IPR004316">
    <property type="entry name" value="SWEET_rpt"/>
</dbReference>
<evidence type="ECO:0000256" key="9">
    <source>
        <dbReference type="ARBA" id="ARBA00023136"/>
    </source>
</evidence>
<evidence type="ECO:0000256" key="5">
    <source>
        <dbReference type="ARBA" id="ARBA00022597"/>
    </source>
</evidence>
<protein>
    <recommendedName>
        <fullName evidence="10">Bidirectional sugar transporter SWEET</fullName>
    </recommendedName>
</protein>
<keyword evidence="9 10" id="KW-0472">Membrane</keyword>
<dbReference type="FunFam" id="1.20.1280.290:FF:000003">
    <property type="entry name" value="Bidirectional sugar transporter SWEET"/>
    <property type="match status" value="1"/>
</dbReference>
<sequence>MDFVAVERFGRPNSFGRENSAEAERMFPGSTGTVGPFRYENFGRSRPIFPGSCVRANGFCRAMSESGRARLIPSRLDRNGRPDENCSAKILCASAANRLTVKFFLLVDVFAFGLIYVLTYFLFHGNKRLQVLGYICMVFALSVFVAPLGIIRKVIKTKSAEFMPFGLSFFLTLSAVMWFFYGLLTKDLNVALPNVLGFIFGVLQMILYLIYKKPGTKVLEPPGIKLQDITEHVVDVVRLSTMVCSSQMRTLVPQDSADMEATIALDEKIKGDIEKIKEEKEVFLINKN</sequence>
<keyword evidence="8 10" id="KW-1133">Transmembrane helix</keyword>
<dbReference type="EMBL" id="CACVBM020001335">
    <property type="protein sequence ID" value="CAA7045978.1"/>
    <property type="molecule type" value="Genomic_DNA"/>
</dbReference>
<evidence type="ECO:0000256" key="8">
    <source>
        <dbReference type="ARBA" id="ARBA00022989"/>
    </source>
</evidence>
<keyword evidence="7" id="KW-0677">Repeat</keyword>
<gene>
    <name evidence="11" type="ORF">MERR_LOCUS33213</name>
</gene>
<organism evidence="11 12">
    <name type="scientific">Microthlaspi erraticum</name>
    <dbReference type="NCBI Taxonomy" id="1685480"/>
    <lineage>
        <taxon>Eukaryota</taxon>
        <taxon>Viridiplantae</taxon>
        <taxon>Streptophyta</taxon>
        <taxon>Embryophyta</taxon>
        <taxon>Tracheophyta</taxon>
        <taxon>Spermatophyta</taxon>
        <taxon>Magnoliopsida</taxon>
        <taxon>eudicotyledons</taxon>
        <taxon>Gunneridae</taxon>
        <taxon>Pentapetalae</taxon>
        <taxon>rosids</taxon>
        <taxon>malvids</taxon>
        <taxon>Brassicales</taxon>
        <taxon>Brassicaceae</taxon>
        <taxon>Coluteocarpeae</taxon>
        <taxon>Microthlaspi</taxon>
    </lineage>
</organism>
<dbReference type="GO" id="GO:0051119">
    <property type="term" value="F:sugar transmembrane transporter activity"/>
    <property type="evidence" value="ECO:0007669"/>
    <property type="project" value="InterPro"/>
</dbReference>
<comment type="similarity">
    <text evidence="2 10">Belongs to the SWEET sugar transporter family.</text>
</comment>
<evidence type="ECO:0000313" key="11">
    <source>
        <dbReference type="EMBL" id="CAA7045978.1"/>
    </source>
</evidence>
<evidence type="ECO:0000256" key="10">
    <source>
        <dbReference type="RuleBase" id="RU910715"/>
    </source>
</evidence>
<dbReference type="Proteomes" id="UP000467841">
    <property type="component" value="Unassembled WGS sequence"/>
</dbReference>
<dbReference type="InterPro" id="IPR047664">
    <property type="entry name" value="SWEET"/>
</dbReference>
<evidence type="ECO:0000256" key="3">
    <source>
        <dbReference type="ARBA" id="ARBA00022448"/>
    </source>
</evidence>
<feature type="transmembrane region" description="Helical" evidence="10">
    <location>
        <begin position="190"/>
        <end position="211"/>
    </location>
</feature>
<keyword evidence="6 10" id="KW-0812">Transmembrane</keyword>
<keyword evidence="12" id="KW-1185">Reference proteome</keyword>
<dbReference type="Gene3D" id="1.20.1280.290">
    <property type="match status" value="1"/>
</dbReference>
<evidence type="ECO:0000256" key="6">
    <source>
        <dbReference type="ARBA" id="ARBA00022692"/>
    </source>
</evidence>
<proteinExistence type="inferred from homology"/>
<comment type="subcellular location">
    <subcellularLocation>
        <location evidence="1">Cell membrane</location>
        <topology evidence="1">Multi-pass membrane protein</topology>
    </subcellularLocation>
</comment>
<feature type="transmembrane region" description="Helical" evidence="10">
    <location>
        <begin position="162"/>
        <end position="184"/>
    </location>
</feature>
<keyword evidence="5 10" id="KW-0762">Sugar transport</keyword>
<dbReference type="PANTHER" id="PTHR10791:SF165">
    <property type="entry name" value="BIDIRECTIONAL SUGAR TRANSPORTER SWEET10"/>
    <property type="match status" value="1"/>
</dbReference>
<keyword evidence="3 10" id="KW-0813">Transport</keyword>
<dbReference type="OrthoDB" id="409725at2759"/>
<evidence type="ECO:0000256" key="4">
    <source>
        <dbReference type="ARBA" id="ARBA00022475"/>
    </source>
</evidence>
<comment type="function">
    <text evidence="10">Mediates both low-affinity uptake and efflux of sugar across the membrane.</text>
</comment>
<comment type="caution">
    <text evidence="11">The sequence shown here is derived from an EMBL/GenBank/DDBJ whole genome shotgun (WGS) entry which is preliminary data.</text>
</comment>
<dbReference type="Pfam" id="PF03083">
    <property type="entry name" value="MtN3_slv"/>
    <property type="match status" value="1"/>
</dbReference>
<evidence type="ECO:0000313" key="12">
    <source>
        <dbReference type="Proteomes" id="UP000467841"/>
    </source>
</evidence>
<name>A0A6D2KDX5_9BRAS</name>
<feature type="transmembrane region" description="Helical" evidence="10">
    <location>
        <begin position="129"/>
        <end position="150"/>
    </location>
</feature>
<feature type="transmembrane region" description="Helical" evidence="10">
    <location>
        <begin position="103"/>
        <end position="123"/>
    </location>
</feature>
<dbReference type="GO" id="GO:0005886">
    <property type="term" value="C:plasma membrane"/>
    <property type="evidence" value="ECO:0007669"/>
    <property type="project" value="UniProtKB-SubCell"/>
</dbReference>
<evidence type="ECO:0000256" key="2">
    <source>
        <dbReference type="ARBA" id="ARBA00007809"/>
    </source>
</evidence>